<dbReference type="GO" id="GO:0009083">
    <property type="term" value="P:branched-chain amino acid catabolic process"/>
    <property type="evidence" value="ECO:0007669"/>
    <property type="project" value="TreeGrafter"/>
</dbReference>
<comment type="cofactor">
    <cofactor evidence="4">
        <name>thiamine diphosphate</name>
        <dbReference type="ChEBI" id="CHEBI:58937"/>
    </cofactor>
</comment>
<dbReference type="WBParaSite" id="TMUE_0000000412.1">
    <property type="protein sequence ID" value="TMUE_0000000412.1"/>
    <property type="gene ID" value="WBGene00296352"/>
</dbReference>
<proteinExistence type="inferred from homology"/>
<keyword evidence="2" id="KW-0809">Transit peptide</keyword>
<dbReference type="InterPro" id="IPR050771">
    <property type="entry name" value="Alpha-ketoacid_DH_E1_comp"/>
</dbReference>
<feature type="chain" id="PRO_5044624355" description="2-oxoisovalerate dehydrogenase subunit alpha" evidence="5">
    <location>
        <begin position="23"/>
        <end position="324"/>
    </location>
</feature>
<evidence type="ECO:0000256" key="1">
    <source>
        <dbReference type="ARBA" id="ARBA00008646"/>
    </source>
</evidence>
<keyword evidence="7" id="KW-1185">Reference proteome</keyword>
<feature type="signal peptide" evidence="5">
    <location>
        <begin position="1"/>
        <end position="22"/>
    </location>
</feature>
<name>A0A5S6QUU4_TRIMR</name>
<dbReference type="InterPro" id="IPR001017">
    <property type="entry name" value="DH_E1"/>
</dbReference>
<dbReference type="Proteomes" id="UP000046395">
    <property type="component" value="Unassembled WGS sequence"/>
</dbReference>
<dbReference type="WBParaSite" id="TMUE_2000010662.1">
    <property type="protein sequence ID" value="TMUE_2000010662.1"/>
    <property type="gene ID" value="WBGene00292303"/>
</dbReference>
<sequence>MWFRRRLGGQLLPLLTVGQATQRWVATDADLLSHFSQTFFANRPVSFIEKLEFKNVDAIETIPIFRVMSPGGCLLNKKHTACMDDGLAVKIFKNMILMQVIDEILYNAQRQGRISFYMTNYGEEACTLGSAAALKNYDLIFAQYRELGPLLWRGYSLQSLVDQCVGNEDDSGLGRQMPVHYGSKEEHYVTISSTLATQMPQAVGAAYVSKMKKEDRVSLCYFGDGASSEGDCHAAFNFASTLRCPIIFFCRNNGYAISTPVSEQYGGDGVAGRGPAYGLATIRVDGNDVFAVYACIEHAQLVIIQPLMTVRPIAYVKKLTFGAS</sequence>
<protein>
    <recommendedName>
        <fullName evidence="4">2-oxoisovalerate dehydrogenase subunit alpha</fullName>
        <ecNumber evidence="4">1.2.4.4</ecNumber>
    </recommendedName>
    <alternativeName>
        <fullName evidence="4">Branched-chain alpha-keto acid dehydrogenase E1 component alpha chain</fullName>
    </alternativeName>
</protein>
<keyword evidence="3 4" id="KW-0560">Oxidoreductase</keyword>
<dbReference type="CDD" id="cd02000">
    <property type="entry name" value="TPP_E1_PDC_ADC_BCADC"/>
    <property type="match status" value="1"/>
</dbReference>
<dbReference type="SUPFAM" id="SSF52518">
    <property type="entry name" value="Thiamin diphosphate-binding fold (THDP-binding)"/>
    <property type="match status" value="1"/>
</dbReference>
<reference evidence="8 9" key="3">
    <citation type="submission" date="2019-12" db="UniProtKB">
        <authorList>
            <consortium name="WormBaseParasite"/>
        </authorList>
    </citation>
    <scope>IDENTIFICATION</scope>
</reference>
<comment type="similarity">
    <text evidence="1 4">Belongs to the BCKDHA family.</text>
</comment>
<comment type="function">
    <text evidence="4">The branched-chain alpha-keto dehydrogenase complex catalyzes the overall conversion of alpha-keto acids to acyl-CoA and CO(2). It contains multiple copies of three enzymatic components: branched-chain alpha-keto acid decarboxylase (E1), lipoamide acyltransferase (E2) and lipoamide dehydrogenase (E3).</text>
</comment>
<evidence type="ECO:0000313" key="9">
    <source>
        <dbReference type="WBParaSite" id="TMUE_2000010662.1"/>
    </source>
</evidence>
<dbReference type="InterPro" id="IPR029061">
    <property type="entry name" value="THDP-binding"/>
</dbReference>
<dbReference type="AlphaFoldDB" id="A0A5S6QUU4"/>
<dbReference type="GO" id="GO:0003863">
    <property type="term" value="F:branched-chain 2-oxo acid dehydrogenase activity"/>
    <property type="evidence" value="ECO:0007669"/>
    <property type="project" value="UniProtKB-EC"/>
</dbReference>
<evidence type="ECO:0000313" key="8">
    <source>
        <dbReference type="WBParaSite" id="TMUE_0000000412.1"/>
    </source>
</evidence>
<reference evidence="7" key="1">
    <citation type="submission" date="2013-11" db="EMBL/GenBank/DDBJ databases">
        <authorList>
            <person name="Aslett M."/>
        </authorList>
    </citation>
    <scope>NUCLEOTIDE SEQUENCE [LARGE SCALE GENOMIC DNA]</scope>
    <source>
        <strain evidence="7">Edinburgh</strain>
    </source>
</reference>
<dbReference type="STRING" id="70415.A0A5S6QUU4"/>
<evidence type="ECO:0000256" key="3">
    <source>
        <dbReference type="ARBA" id="ARBA00023002"/>
    </source>
</evidence>
<dbReference type="PANTHER" id="PTHR43380:SF1">
    <property type="entry name" value="2-OXOISOVALERATE DEHYDROGENASE SUBUNIT ALPHA, MITOCHONDRIAL"/>
    <property type="match status" value="1"/>
</dbReference>
<comment type="catalytic activity">
    <reaction evidence="4">
        <text>N(6)-[(R)-lipoyl]-L-lysyl-[protein] + 3-methyl-2-oxobutanoate + H(+) = N(6)-[(R)-S(8)-2-methylpropanoyldihydrolipoyl]-L-lysyl-[protein] + CO2</text>
        <dbReference type="Rhea" id="RHEA:13457"/>
        <dbReference type="Rhea" id="RHEA-COMP:10474"/>
        <dbReference type="Rhea" id="RHEA-COMP:10497"/>
        <dbReference type="ChEBI" id="CHEBI:11851"/>
        <dbReference type="ChEBI" id="CHEBI:15378"/>
        <dbReference type="ChEBI" id="CHEBI:16526"/>
        <dbReference type="ChEBI" id="CHEBI:83099"/>
        <dbReference type="ChEBI" id="CHEBI:83142"/>
        <dbReference type="EC" id="1.2.4.4"/>
    </reaction>
</comment>
<accession>A0A5S6QUU4</accession>
<dbReference type="Gene3D" id="3.40.50.970">
    <property type="match status" value="1"/>
</dbReference>
<reference evidence="7" key="2">
    <citation type="submission" date="2014-03" db="EMBL/GenBank/DDBJ databases">
        <title>The whipworm genome and dual-species transcriptomics of an intimate host-pathogen interaction.</title>
        <authorList>
            <person name="Foth B.J."/>
            <person name="Tsai I.J."/>
            <person name="Reid A.J."/>
            <person name="Bancroft A.J."/>
            <person name="Nichol S."/>
            <person name="Tracey A."/>
            <person name="Holroyd N."/>
            <person name="Cotton J.A."/>
            <person name="Stanley E.J."/>
            <person name="Zarowiecki M."/>
            <person name="Liu J.Z."/>
            <person name="Huckvale T."/>
            <person name="Cooper P.J."/>
            <person name="Grencis R.K."/>
            <person name="Berriman M."/>
        </authorList>
    </citation>
    <scope>NUCLEOTIDE SEQUENCE [LARGE SCALE GENOMIC DNA]</scope>
    <source>
        <strain evidence="7">Edinburgh</strain>
    </source>
</reference>
<evidence type="ECO:0000259" key="6">
    <source>
        <dbReference type="Pfam" id="PF00676"/>
    </source>
</evidence>
<feature type="domain" description="Dehydrogenase E1 component" evidence="6">
    <location>
        <begin position="94"/>
        <end position="299"/>
    </location>
</feature>
<organism evidence="7 9">
    <name type="scientific">Trichuris muris</name>
    <name type="common">Mouse whipworm</name>
    <dbReference type="NCBI Taxonomy" id="70415"/>
    <lineage>
        <taxon>Eukaryota</taxon>
        <taxon>Metazoa</taxon>
        <taxon>Ecdysozoa</taxon>
        <taxon>Nematoda</taxon>
        <taxon>Enoplea</taxon>
        <taxon>Dorylaimia</taxon>
        <taxon>Trichinellida</taxon>
        <taxon>Trichuridae</taxon>
        <taxon>Trichuris</taxon>
    </lineage>
</organism>
<keyword evidence="5" id="KW-0732">Signal</keyword>
<keyword evidence="4" id="KW-0786">Thiamine pyrophosphate</keyword>
<evidence type="ECO:0000313" key="7">
    <source>
        <dbReference type="Proteomes" id="UP000046395"/>
    </source>
</evidence>
<dbReference type="Pfam" id="PF00676">
    <property type="entry name" value="E1_dh"/>
    <property type="match status" value="1"/>
</dbReference>
<evidence type="ECO:0000256" key="4">
    <source>
        <dbReference type="RuleBase" id="RU365014"/>
    </source>
</evidence>
<dbReference type="EC" id="1.2.4.4" evidence="4"/>
<dbReference type="PANTHER" id="PTHR43380">
    <property type="entry name" value="2-OXOISOVALERATE DEHYDROGENASE SUBUNIT ALPHA, MITOCHONDRIAL"/>
    <property type="match status" value="1"/>
</dbReference>
<evidence type="ECO:0000256" key="2">
    <source>
        <dbReference type="ARBA" id="ARBA00022946"/>
    </source>
</evidence>
<evidence type="ECO:0000256" key="5">
    <source>
        <dbReference type="SAM" id="SignalP"/>
    </source>
</evidence>